<evidence type="ECO:0000256" key="2">
    <source>
        <dbReference type="SAM" id="Phobius"/>
    </source>
</evidence>
<evidence type="ECO:0000313" key="5">
    <source>
        <dbReference type="Proteomes" id="UP000787635"/>
    </source>
</evidence>
<dbReference type="InterPro" id="IPR003660">
    <property type="entry name" value="HAMP_dom"/>
</dbReference>
<gene>
    <name evidence="4" type="ORF">HEQ75_20430</name>
</gene>
<feature type="transmembrane region" description="Helical" evidence="2">
    <location>
        <begin position="34"/>
        <end position="54"/>
    </location>
</feature>
<dbReference type="Pfam" id="PF00672">
    <property type="entry name" value="HAMP"/>
    <property type="match status" value="1"/>
</dbReference>
<organism evidence="4 5">
    <name type="scientific">Falsiroseomonas selenitidurans</name>
    <dbReference type="NCBI Taxonomy" id="2716335"/>
    <lineage>
        <taxon>Bacteria</taxon>
        <taxon>Pseudomonadati</taxon>
        <taxon>Pseudomonadota</taxon>
        <taxon>Alphaproteobacteria</taxon>
        <taxon>Acetobacterales</taxon>
        <taxon>Roseomonadaceae</taxon>
        <taxon>Falsiroseomonas</taxon>
    </lineage>
</organism>
<dbReference type="CDD" id="cd06225">
    <property type="entry name" value="HAMP"/>
    <property type="match status" value="1"/>
</dbReference>
<accession>A0ABX1E7R9</accession>
<dbReference type="Proteomes" id="UP000787635">
    <property type="component" value="Unassembled WGS sequence"/>
</dbReference>
<comment type="caution">
    <text evidence="4">The sequence shown here is derived from an EMBL/GenBank/DDBJ whole genome shotgun (WGS) entry which is preliminary data.</text>
</comment>
<evidence type="ECO:0000256" key="1">
    <source>
        <dbReference type="SAM" id="MobiDB-lite"/>
    </source>
</evidence>
<keyword evidence="5" id="KW-1185">Reference proteome</keyword>
<keyword evidence="2" id="KW-0812">Transmembrane</keyword>
<dbReference type="EMBL" id="JAAVNE010000040">
    <property type="protein sequence ID" value="NKC33241.1"/>
    <property type="molecule type" value="Genomic_DNA"/>
</dbReference>
<keyword evidence="2" id="KW-1133">Transmembrane helix</keyword>
<reference evidence="4 5" key="1">
    <citation type="submission" date="2020-03" db="EMBL/GenBank/DDBJ databases">
        <title>Roseomonas selenitidurans sp. nov. isolated from urban soil.</title>
        <authorList>
            <person name="Liu H."/>
        </authorList>
    </citation>
    <scope>NUCLEOTIDE SEQUENCE [LARGE SCALE GENOMIC DNA]</scope>
    <source>
        <strain evidence="4 5">BU-1</strain>
    </source>
</reference>
<sequence>MCPTFRHGLDRFQRRADLGGAAPAAPADAGSGRLAWCAGLGALGALCLAAALLLPPMPAPERDSVSPKEALSRLAPPPPAEPATLAGMDRALRALEGDPGRWQLLMAPDGPAHPVAPPQRAGRFALGQAAESPRPEPRAEPLGDPGQVALIALALTLAAATLLAGIAALLLERLLLAPYRALRQVALAMAEGDLHIAVPGTARHDEAGALARALERLRQASLAEGDPARLDTVTPEQAAARILAAADSIERVAAAAVLRGLEAGMAAGPGTPDQVALAQGARRLAEQVVTIRGAAETAGLVLARMDQGAASSGTGTAGPVRAMEPAG</sequence>
<proteinExistence type="predicted"/>
<feature type="transmembrane region" description="Helical" evidence="2">
    <location>
        <begin position="148"/>
        <end position="171"/>
    </location>
</feature>
<dbReference type="SUPFAM" id="SSF158472">
    <property type="entry name" value="HAMP domain-like"/>
    <property type="match status" value="1"/>
</dbReference>
<protein>
    <submittedName>
        <fullName evidence="4">HAMP domain-containing protein</fullName>
    </submittedName>
</protein>
<keyword evidence="2" id="KW-0472">Membrane</keyword>
<feature type="region of interest" description="Disordered" evidence="1">
    <location>
        <begin position="60"/>
        <end position="84"/>
    </location>
</feature>
<feature type="domain" description="HAMP" evidence="3">
    <location>
        <begin position="173"/>
        <end position="226"/>
    </location>
</feature>
<dbReference type="RefSeq" id="WP_168033972.1">
    <property type="nucleotide sequence ID" value="NZ_JAAVNE010000040.1"/>
</dbReference>
<dbReference type="PROSITE" id="PS50885">
    <property type="entry name" value="HAMP"/>
    <property type="match status" value="1"/>
</dbReference>
<dbReference type="Gene3D" id="6.10.340.10">
    <property type="match status" value="1"/>
</dbReference>
<name>A0ABX1E7R9_9PROT</name>
<evidence type="ECO:0000259" key="3">
    <source>
        <dbReference type="PROSITE" id="PS50885"/>
    </source>
</evidence>
<evidence type="ECO:0000313" key="4">
    <source>
        <dbReference type="EMBL" id="NKC33241.1"/>
    </source>
</evidence>